<evidence type="ECO:0000313" key="1">
    <source>
        <dbReference type="EMBL" id="VEL28691.1"/>
    </source>
</evidence>
<protein>
    <submittedName>
        <fullName evidence="1">Uncharacterized protein</fullName>
    </submittedName>
</protein>
<dbReference type="AlphaFoldDB" id="A0A448X5L2"/>
<comment type="caution">
    <text evidence="1">The sequence shown here is derived from an EMBL/GenBank/DDBJ whole genome shotgun (WGS) entry which is preliminary data.</text>
</comment>
<dbReference type="Proteomes" id="UP000784294">
    <property type="component" value="Unassembled WGS sequence"/>
</dbReference>
<organism evidence="1 2">
    <name type="scientific">Protopolystoma xenopodis</name>
    <dbReference type="NCBI Taxonomy" id="117903"/>
    <lineage>
        <taxon>Eukaryota</taxon>
        <taxon>Metazoa</taxon>
        <taxon>Spiralia</taxon>
        <taxon>Lophotrochozoa</taxon>
        <taxon>Platyhelminthes</taxon>
        <taxon>Monogenea</taxon>
        <taxon>Polyopisthocotylea</taxon>
        <taxon>Polystomatidea</taxon>
        <taxon>Polystomatidae</taxon>
        <taxon>Protopolystoma</taxon>
    </lineage>
</organism>
<evidence type="ECO:0000313" key="2">
    <source>
        <dbReference type="Proteomes" id="UP000784294"/>
    </source>
</evidence>
<dbReference type="OrthoDB" id="21513at2759"/>
<dbReference type="EMBL" id="CAAALY010096905">
    <property type="protein sequence ID" value="VEL28691.1"/>
    <property type="molecule type" value="Genomic_DNA"/>
</dbReference>
<keyword evidence="2" id="KW-1185">Reference proteome</keyword>
<reference evidence="1" key="1">
    <citation type="submission" date="2018-11" db="EMBL/GenBank/DDBJ databases">
        <authorList>
            <consortium name="Pathogen Informatics"/>
        </authorList>
    </citation>
    <scope>NUCLEOTIDE SEQUENCE</scope>
</reference>
<accession>A0A448X5L2</accession>
<proteinExistence type="predicted"/>
<name>A0A448X5L2_9PLAT</name>
<sequence length="130" mass="14335">MVAPEFDETFLSDNLKFNSKRVLYAPKSKHKRFGESSLACSSGSSPGSSGLAQAEFGLDSDLGGHELGLGFSQPSNLLDICLTVLERHIDQVDFVGQVPYTLFRRALGNISARQLIRIESCNPVDFMDWH</sequence>
<gene>
    <name evidence="1" type="ORF">PXEA_LOCUS22131</name>
</gene>